<dbReference type="SUPFAM" id="SSF158710">
    <property type="entry name" value="PSPTO4464-like"/>
    <property type="match status" value="1"/>
</dbReference>
<accession>A0A2X0SG12</accession>
<evidence type="ECO:0000256" key="3">
    <source>
        <dbReference type="ARBA" id="ARBA00022730"/>
    </source>
</evidence>
<dbReference type="HAMAP" id="MF_00765">
    <property type="entry name" value="DarP"/>
    <property type="match status" value="1"/>
</dbReference>
<comment type="subcellular location">
    <subcellularLocation>
        <location evidence="5">Cytoplasm</location>
    </subcellularLocation>
    <text evidence="5">Associates with late stage pre-50S ribosomal subunits.</text>
</comment>
<dbReference type="GO" id="GO:0043022">
    <property type="term" value="F:ribosome binding"/>
    <property type="evidence" value="ECO:0007669"/>
    <property type="project" value="UniProtKB-UniRule"/>
</dbReference>
<dbReference type="InterPro" id="IPR023153">
    <property type="entry name" value="DarP_sf"/>
</dbReference>
<keyword evidence="2 5" id="KW-0690">Ribosome biogenesis</keyword>
<dbReference type="PANTHER" id="PTHR38101">
    <property type="entry name" value="UPF0307 PROTEIN YJGA"/>
    <property type="match status" value="1"/>
</dbReference>
<organism evidence="6">
    <name type="scientific">Candidatus Nitrotoga fabula</name>
    <dbReference type="NCBI Taxonomy" id="2182327"/>
    <lineage>
        <taxon>Bacteria</taxon>
        <taxon>Pseudomonadati</taxon>
        <taxon>Pseudomonadota</taxon>
        <taxon>Betaproteobacteria</taxon>
        <taxon>Nitrosomonadales</taxon>
        <taxon>Gallionellaceae</taxon>
        <taxon>Candidatus Nitrotoga</taxon>
    </lineage>
</organism>
<keyword evidence="1 5" id="KW-0963">Cytoplasm</keyword>
<keyword evidence="3 5" id="KW-0699">rRNA-binding</keyword>
<dbReference type="InterPro" id="IPR006839">
    <property type="entry name" value="DarP"/>
</dbReference>
<reference evidence="6" key="1">
    <citation type="submission" date="2018-05" db="EMBL/GenBank/DDBJ databases">
        <authorList>
            <person name="Lanie J.A."/>
            <person name="Ng W.-L."/>
            <person name="Kazmierczak K.M."/>
            <person name="Andrzejewski T.M."/>
            <person name="Davidsen T.M."/>
            <person name="Wayne K.J."/>
            <person name="Tettelin H."/>
            <person name="Glass J.I."/>
            <person name="Rusch D."/>
            <person name="Podicherti R."/>
            <person name="Tsui H.-C.T."/>
            <person name="Winkler M.E."/>
        </authorList>
    </citation>
    <scope>NUCLEOTIDE SEQUENCE</scope>
    <source>
        <strain evidence="6">KNB</strain>
    </source>
</reference>
<dbReference type="EMBL" id="LS423452">
    <property type="protein sequence ID" value="SPS04726.1"/>
    <property type="molecule type" value="Genomic_DNA"/>
</dbReference>
<dbReference type="Pfam" id="PF04751">
    <property type="entry name" value="DarP"/>
    <property type="match status" value="1"/>
</dbReference>
<keyword evidence="4 5" id="KW-0694">RNA-binding</keyword>
<dbReference type="PIRSF" id="PIRSF016183">
    <property type="entry name" value="UCP016183"/>
    <property type="match status" value="1"/>
</dbReference>
<dbReference type="CDD" id="cd16331">
    <property type="entry name" value="YjgA-like"/>
    <property type="match status" value="1"/>
</dbReference>
<name>A0A2X0SG12_9PROT</name>
<evidence type="ECO:0000256" key="4">
    <source>
        <dbReference type="ARBA" id="ARBA00022884"/>
    </source>
</evidence>
<dbReference type="Gene3D" id="1.10.60.30">
    <property type="entry name" value="PSPTO4464-like domains"/>
    <property type="match status" value="2"/>
</dbReference>
<proteinExistence type="inferred from homology"/>
<evidence type="ECO:0000313" key="6">
    <source>
        <dbReference type="EMBL" id="SPS04726.1"/>
    </source>
</evidence>
<dbReference type="PANTHER" id="PTHR38101:SF1">
    <property type="entry name" value="UPF0307 PROTEIN YJGA"/>
    <property type="match status" value="1"/>
</dbReference>
<dbReference type="GO" id="GO:0005829">
    <property type="term" value="C:cytosol"/>
    <property type="evidence" value="ECO:0007669"/>
    <property type="project" value="TreeGrafter"/>
</dbReference>
<evidence type="ECO:0000256" key="1">
    <source>
        <dbReference type="ARBA" id="ARBA00022490"/>
    </source>
</evidence>
<comment type="function">
    <text evidence="5">Member of a network of 50S ribosomal subunit biogenesis factors which assembles along the 30S-50S interface, preventing incorrect 23S rRNA structures from forming. Promotes peptidyl transferase center (PTC) maturation.</text>
</comment>
<dbReference type="GO" id="GO:0019843">
    <property type="term" value="F:rRNA binding"/>
    <property type="evidence" value="ECO:0007669"/>
    <property type="project" value="UniProtKB-UniRule"/>
</dbReference>
<evidence type="ECO:0000256" key="2">
    <source>
        <dbReference type="ARBA" id="ARBA00022517"/>
    </source>
</evidence>
<comment type="similarity">
    <text evidence="5">Belongs to the DarP family.</text>
</comment>
<dbReference type="AlphaFoldDB" id="A0A2X0SG12"/>
<dbReference type="NCBIfam" id="NF003593">
    <property type="entry name" value="PRK05255.1-1"/>
    <property type="match status" value="1"/>
</dbReference>
<sequence length="180" mass="21150">MYRYDYKSEDTDITPSKTKIKKQMHDLQEIGEQLAELGTDQLKQFNLPDSLLDAIMEMKRIHKFGARRRQMQYIGKLMREVETGPIVAQLEALRGKSVQHIAWLHQLERWRDRLLESDSALTELLADHPAADAQRLRTLIRNALREKELAKPPKSYREIFQVLREIFPEKPSQAQEIPDM</sequence>
<gene>
    <name evidence="6" type="primary">yjgA</name>
    <name evidence="5" type="synonym">darP</name>
    <name evidence="6" type="ORF">NITFAB_0315</name>
</gene>
<protein>
    <recommendedName>
        <fullName evidence="5">Dual-action ribosomal maturation protein DarP</fullName>
    </recommendedName>
    <alternativeName>
        <fullName evidence="5">Large ribosomal subunit assembly factor DarP</fullName>
    </alternativeName>
</protein>
<dbReference type="GO" id="GO:1902626">
    <property type="term" value="P:assembly of large subunit precursor of preribosome"/>
    <property type="evidence" value="ECO:0007669"/>
    <property type="project" value="UniProtKB-UniRule"/>
</dbReference>
<evidence type="ECO:0000256" key="5">
    <source>
        <dbReference type="HAMAP-Rule" id="MF_00765"/>
    </source>
</evidence>